<feature type="compositionally biased region" description="Basic and acidic residues" evidence="6">
    <location>
        <begin position="1"/>
        <end position="17"/>
    </location>
</feature>
<keyword evidence="3 4" id="KW-0346">Stress response</keyword>
<evidence type="ECO:0000256" key="1">
    <source>
        <dbReference type="ARBA" id="ARBA00009054"/>
    </source>
</evidence>
<sequence length="201" mass="22870">MEDNMKNSAEEIEREEQTPPAGAEEAAPPEEAAEAEDKKEEKKGWREKLKKEDPREAELKKLQEDYTALNDKYLRLMAEYDNFRKRSQRERDALYPEATAAAVSGFLTVVDNFERALAAECSDPEYKKGTELTYKSLLEALGRLKVEAFGEPGESFDPNCHNAVMHIEDESLEPGTIAEVFQRGYRLGERVIRHAMVKVAN</sequence>
<evidence type="ECO:0000256" key="3">
    <source>
        <dbReference type="HAMAP-Rule" id="MF_01151"/>
    </source>
</evidence>
<dbReference type="Proteomes" id="UP000658131">
    <property type="component" value="Unassembled WGS sequence"/>
</dbReference>
<dbReference type="HAMAP" id="MF_01151">
    <property type="entry name" value="GrpE"/>
    <property type="match status" value="1"/>
</dbReference>
<evidence type="ECO:0000256" key="4">
    <source>
        <dbReference type="RuleBase" id="RU000639"/>
    </source>
</evidence>
<dbReference type="PROSITE" id="PS01071">
    <property type="entry name" value="GRPE"/>
    <property type="match status" value="1"/>
</dbReference>
<comment type="subcellular location">
    <subcellularLocation>
        <location evidence="3">Cytoplasm</location>
    </subcellularLocation>
</comment>
<gene>
    <name evidence="3 7" type="primary">grpE</name>
    <name evidence="7" type="ORF">H8717_11030</name>
</gene>
<dbReference type="Pfam" id="PF01025">
    <property type="entry name" value="GrpE"/>
    <property type="match status" value="1"/>
</dbReference>
<comment type="similarity">
    <text evidence="1 3 5">Belongs to the GrpE family.</text>
</comment>
<keyword evidence="3" id="KW-0963">Cytoplasm</keyword>
<feature type="compositionally biased region" description="Basic and acidic residues" evidence="6">
    <location>
        <begin position="35"/>
        <end position="57"/>
    </location>
</feature>
<dbReference type="NCBIfam" id="NF010738">
    <property type="entry name" value="PRK14140.1"/>
    <property type="match status" value="1"/>
</dbReference>
<dbReference type="InterPro" id="IPR013805">
    <property type="entry name" value="GrpE_CC"/>
</dbReference>
<dbReference type="SUPFAM" id="SSF58014">
    <property type="entry name" value="Coiled-coil domain of nucleotide exchange factor GrpE"/>
    <property type="match status" value="1"/>
</dbReference>
<comment type="subunit">
    <text evidence="3">Homodimer.</text>
</comment>
<dbReference type="SUPFAM" id="SSF51064">
    <property type="entry name" value="Head domain of nucleotide exchange factor GrpE"/>
    <property type="match status" value="1"/>
</dbReference>
<keyword evidence="2 3" id="KW-0143">Chaperone</keyword>
<evidence type="ECO:0000256" key="5">
    <source>
        <dbReference type="RuleBase" id="RU004478"/>
    </source>
</evidence>
<comment type="caution">
    <text evidence="7">The sequence shown here is derived from an EMBL/GenBank/DDBJ whole genome shotgun (WGS) entry which is preliminary data.</text>
</comment>
<name>A0ABR7NKK1_9FIRM</name>
<dbReference type="InterPro" id="IPR000740">
    <property type="entry name" value="GrpE"/>
</dbReference>
<accession>A0ABR7NKK1</accession>
<proteinExistence type="inferred from homology"/>
<feature type="region of interest" description="Disordered" evidence="6">
    <location>
        <begin position="1"/>
        <end position="57"/>
    </location>
</feature>
<evidence type="ECO:0000256" key="6">
    <source>
        <dbReference type="SAM" id="MobiDB-lite"/>
    </source>
</evidence>
<dbReference type="InterPro" id="IPR009012">
    <property type="entry name" value="GrpE_head"/>
</dbReference>
<dbReference type="CDD" id="cd00446">
    <property type="entry name" value="GrpE"/>
    <property type="match status" value="1"/>
</dbReference>
<dbReference type="PANTHER" id="PTHR21237">
    <property type="entry name" value="GRPE PROTEIN"/>
    <property type="match status" value="1"/>
</dbReference>
<keyword evidence="8" id="KW-1185">Reference proteome</keyword>
<dbReference type="Gene3D" id="3.90.20.20">
    <property type="match status" value="1"/>
</dbReference>
<evidence type="ECO:0000313" key="7">
    <source>
        <dbReference type="EMBL" id="MBC8576934.1"/>
    </source>
</evidence>
<dbReference type="Gene3D" id="2.30.22.10">
    <property type="entry name" value="Head domain of nucleotide exchange factor GrpE"/>
    <property type="match status" value="1"/>
</dbReference>
<evidence type="ECO:0000313" key="8">
    <source>
        <dbReference type="Proteomes" id="UP000658131"/>
    </source>
</evidence>
<comment type="function">
    <text evidence="3 4">Participates actively in the response to hyperosmotic and heat shock by preventing the aggregation of stress-denatured proteins, in association with DnaK and GrpE. It is the nucleotide exchange factor for DnaK and may function as a thermosensor. Unfolded proteins bind initially to DnaJ; upon interaction with the DnaJ-bound protein, DnaK hydrolyzes its bound ATP, resulting in the formation of a stable complex. GrpE releases ADP from DnaK; ATP binding to DnaK triggers the release of the substrate protein, thus completing the reaction cycle. Several rounds of ATP-dependent interactions between DnaJ, DnaK and GrpE are required for fully efficient folding.</text>
</comment>
<protein>
    <recommendedName>
        <fullName evidence="3 4">Protein GrpE</fullName>
    </recommendedName>
    <alternativeName>
        <fullName evidence="3">HSP-70 cofactor</fullName>
    </alternativeName>
</protein>
<evidence type="ECO:0000256" key="2">
    <source>
        <dbReference type="ARBA" id="ARBA00023186"/>
    </source>
</evidence>
<dbReference type="PRINTS" id="PR00773">
    <property type="entry name" value="GRPEPROTEIN"/>
</dbReference>
<organism evidence="7 8">
    <name type="scientific">Yanshouia hominis</name>
    <dbReference type="NCBI Taxonomy" id="2763673"/>
    <lineage>
        <taxon>Bacteria</taxon>
        <taxon>Bacillati</taxon>
        <taxon>Bacillota</taxon>
        <taxon>Clostridia</taxon>
        <taxon>Eubacteriales</taxon>
        <taxon>Oscillospiraceae</taxon>
        <taxon>Yanshouia</taxon>
    </lineage>
</organism>
<dbReference type="PANTHER" id="PTHR21237:SF23">
    <property type="entry name" value="GRPE PROTEIN HOMOLOG, MITOCHONDRIAL"/>
    <property type="match status" value="1"/>
</dbReference>
<dbReference type="RefSeq" id="WP_262400409.1">
    <property type="nucleotide sequence ID" value="NZ_JACRTB010000018.1"/>
</dbReference>
<reference evidence="7 8" key="1">
    <citation type="submission" date="2020-08" db="EMBL/GenBank/DDBJ databases">
        <title>Genome public.</title>
        <authorList>
            <person name="Liu C."/>
            <person name="Sun Q."/>
        </authorList>
    </citation>
    <scope>NUCLEOTIDE SEQUENCE [LARGE SCALE GENOMIC DNA]</scope>
    <source>
        <strain evidence="7 8">BX1</strain>
    </source>
</reference>
<dbReference type="EMBL" id="JACRTB010000018">
    <property type="protein sequence ID" value="MBC8576934.1"/>
    <property type="molecule type" value="Genomic_DNA"/>
</dbReference>